<accession>A0A8G2DY59</accession>
<reference evidence="1 2" key="1">
    <citation type="submission" date="2019-02" db="EMBL/GenBank/DDBJ databases">
        <authorList>
            <person name="Feng G."/>
        </authorList>
    </citation>
    <scope>NUCLEOTIDE SEQUENCE [LARGE SCALE GENOMIC DNA]</scope>
    <source>
        <strain evidence="1 2">CCTCC AB 2011146</strain>
    </source>
</reference>
<gene>
    <name evidence="1" type="ORF">EWH12_17755</name>
</gene>
<organism evidence="1 2">
    <name type="scientific">Sphingobium cupriresistens</name>
    <dbReference type="NCBI Taxonomy" id="1132417"/>
    <lineage>
        <taxon>Bacteria</taxon>
        <taxon>Pseudomonadati</taxon>
        <taxon>Pseudomonadota</taxon>
        <taxon>Alphaproteobacteria</taxon>
        <taxon>Sphingomonadales</taxon>
        <taxon>Sphingomonadaceae</taxon>
        <taxon>Sphingobium</taxon>
    </lineage>
</organism>
<dbReference type="EMBL" id="SEOO01000038">
    <property type="protein sequence ID" value="RYM07980.1"/>
    <property type="molecule type" value="Genomic_DNA"/>
</dbReference>
<name>A0A8G2DY59_9SPHN</name>
<proteinExistence type="predicted"/>
<comment type="caution">
    <text evidence="1">The sequence shown here is derived from an EMBL/GenBank/DDBJ whole genome shotgun (WGS) entry which is preliminary data.</text>
</comment>
<protein>
    <submittedName>
        <fullName evidence="1">Uncharacterized protein</fullName>
    </submittedName>
</protein>
<dbReference type="OrthoDB" id="9806525at2"/>
<evidence type="ECO:0000313" key="1">
    <source>
        <dbReference type="EMBL" id="RYM07980.1"/>
    </source>
</evidence>
<dbReference type="AlphaFoldDB" id="A0A8G2DY59"/>
<evidence type="ECO:0000313" key="2">
    <source>
        <dbReference type="Proteomes" id="UP000291572"/>
    </source>
</evidence>
<sequence length="115" mass="12737">MPPLPRANAAFFSGALEYVIDLDRLLDAVSNVYHVVVCSYAGTNNAPDRVPARRRGGWVNDLKISEVIALFETRDYLPLEMKLFGPHSLFVFRRKTIPIMSKIGASGSVSENGLK</sequence>
<dbReference type="RefSeq" id="WP_129927375.1">
    <property type="nucleotide sequence ID" value="NZ_SEOO01000038.1"/>
</dbReference>
<dbReference type="Proteomes" id="UP000291572">
    <property type="component" value="Unassembled WGS sequence"/>
</dbReference>